<organism evidence="2 3">
    <name type="scientific">Dyella koreensis</name>
    <dbReference type="NCBI Taxonomy" id="311235"/>
    <lineage>
        <taxon>Bacteria</taxon>
        <taxon>Pseudomonadati</taxon>
        <taxon>Pseudomonadota</taxon>
        <taxon>Gammaproteobacteria</taxon>
        <taxon>Lysobacterales</taxon>
        <taxon>Rhodanobacteraceae</taxon>
        <taxon>Dyella</taxon>
    </lineage>
</organism>
<protein>
    <submittedName>
        <fullName evidence="2">PD40 domain-containing protein</fullName>
    </submittedName>
</protein>
<sequence>MTLKTFAWATAFALACSGPVKAAELLGAGVISTGLQETTAALSPDGKTLYFLRSDFAEKDDTILVAHRRGDSWSTPEVASFSGQWHDSEPAYAPDGKRLYFVSNRPPHTGEAPVTAEMGGQTFAGTNLWYVERQADGRWGEPVHVEGALNEGAMLYNPSVAANGDIYFSAHRPDAGKLYQIYVVHPTGNGYSAPQRVELGDLTHNRMDPCVDPQGRFLLFAGNEGDSLGSADIYIAFRQGDGSWGKPEHLGGDVNTASLENAPTLGPGFGELYVSSNRQEEVHFPKARDDAASLQKRLNGPLNGSRNIWRVDIGDVLRAHGIKG</sequence>
<dbReference type="Gene3D" id="2.120.10.30">
    <property type="entry name" value="TolB, C-terminal domain"/>
    <property type="match status" value="1"/>
</dbReference>
<dbReference type="InterPro" id="IPR011042">
    <property type="entry name" value="6-blade_b-propeller_TolB-like"/>
</dbReference>
<dbReference type="EMBL" id="JADIKD010000009">
    <property type="protein sequence ID" value="MFK2917382.1"/>
    <property type="molecule type" value="Genomic_DNA"/>
</dbReference>
<feature type="signal peptide" evidence="1">
    <location>
        <begin position="1"/>
        <end position="22"/>
    </location>
</feature>
<accession>A0ABW8K3B3</accession>
<comment type="caution">
    <text evidence="2">The sequence shown here is derived from an EMBL/GenBank/DDBJ whole genome shotgun (WGS) entry which is preliminary data.</text>
</comment>
<proteinExistence type="predicted"/>
<evidence type="ECO:0000313" key="2">
    <source>
        <dbReference type="EMBL" id="MFK2917382.1"/>
    </source>
</evidence>
<feature type="chain" id="PRO_5046795507" evidence="1">
    <location>
        <begin position="23"/>
        <end position="324"/>
    </location>
</feature>
<dbReference type="SUPFAM" id="SSF82171">
    <property type="entry name" value="DPP6 N-terminal domain-like"/>
    <property type="match status" value="1"/>
</dbReference>
<dbReference type="Proteomes" id="UP001620408">
    <property type="component" value="Unassembled WGS sequence"/>
</dbReference>
<dbReference type="RefSeq" id="WP_379985173.1">
    <property type="nucleotide sequence ID" value="NZ_JADIKD010000009.1"/>
</dbReference>
<reference evidence="2 3" key="1">
    <citation type="submission" date="2020-10" db="EMBL/GenBank/DDBJ databases">
        <title>Phylogeny of dyella-like bacteria.</title>
        <authorList>
            <person name="Fu J."/>
        </authorList>
    </citation>
    <scope>NUCLEOTIDE SEQUENCE [LARGE SCALE GENOMIC DNA]</scope>
    <source>
        <strain evidence="2 3">BB4</strain>
    </source>
</reference>
<dbReference type="InterPro" id="IPR011659">
    <property type="entry name" value="WD40"/>
</dbReference>
<dbReference type="PROSITE" id="PS51257">
    <property type="entry name" value="PROKAR_LIPOPROTEIN"/>
    <property type="match status" value="1"/>
</dbReference>
<keyword evidence="3" id="KW-1185">Reference proteome</keyword>
<name>A0ABW8K3B3_9GAMM</name>
<dbReference type="Pfam" id="PF07676">
    <property type="entry name" value="PD40"/>
    <property type="match status" value="2"/>
</dbReference>
<keyword evidence="1" id="KW-0732">Signal</keyword>
<evidence type="ECO:0000256" key="1">
    <source>
        <dbReference type="SAM" id="SignalP"/>
    </source>
</evidence>
<evidence type="ECO:0000313" key="3">
    <source>
        <dbReference type="Proteomes" id="UP001620408"/>
    </source>
</evidence>
<gene>
    <name evidence="2" type="ORF">ISS97_08910</name>
</gene>